<comment type="caution">
    <text evidence="4">The sequence shown here is derived from an EMBL/GenBank/DDBJ whole genome shotgun (WGS) entry which is preliminary data.</text>
</comment>
<dbReference type="InterPro" id="IPR036300">
    <property type="entry name" value="MIR_dom_sf"/>
</dbReference>
<dbReference type="PANTHER" id="PTHR46809:SF2">
    <property type="entry name" value="GH21273P"/>
    <property type="match status" value="1"/>
</dbReference>
<evidence type="ECO:0000256" key="1">
    <source>
        <dbReference type="ARBA" id="ARBA00022729"/>
    </source>
</evidence>
<dbReference type="PANTHER" id="PTHR46809">
    <property type="entry name" value="STROMAL CELL-DERIVED FACTOR 2-LIKE PROTEIN"/>
    <property type="match status" value="1"/>
</dbReference>
<dbReference type="SUPFAM" id="SSF49899">
    <property type="entry name" value="Concanavalin A-like lectins/glucanases"/>
    <property type="match status" value="1"/>
</dbReference>
<organism evidence="4 6">
    <name type="scientific">Rhizophagus clarus</name>
    <dbReference type="NCBI Taxonomy" id="94130"/>
    <lineage>
        <taxon>Eukaryota</taxon>
        <taxon>Fungi</taxon>
        <taxon>Fungi incertae sedis</taxon>
        <taxon>Mucoromycota</taxon>
        <taxon>Glomeromycotina</taxon>
        <taxon>Glomeromycetes</taxon>
        <taxon>Glomerales</taxon>
        <taxon>Glomeraceae</taxon>
        <taxon>Rhizophagus</taxon>
    </lineage>
</organism>
<gene>
    <name evidence="5" type="ORF">RCL2_000338400</name>
    <name evidence="4" type="ORF">RclHR1_00610026</name>
</gene>
<dbReference type="SMART" id="SM00472">
    <property type="entry name" value="MIR"/>
    <property type="match status" value="3"/>
</dbReference>
<dbReference type="GO" id="GO:0016740">
    <property type="term" value="F:transferase activity"/>
    <property type="evidence" value="ECO:0007669"/>
    <property type="project" value="UniProtKB-KW"/>
</dbReference>
<keyword evidence="1" id="KW-0732">Signal</keyword>
<dbReference type="Gene3D" id="2.80.10.50">
    <property type="match status" value="2"/>
</dbReference>
<dbReference type="EMBL" id="BEXD01003993">
    <property type="protein sequence ID" value="GBC05214.1"/>
    <property type="molecule type" value="Genomic_DNA"/>
</dbReference>
<feature type="domain" description="MIR" evidence="3">
    <location>
        <begin position="319"/>
        <end position="372"/>
    </location>
</feature>
<dbReference type="InterPro" id="IPR013320">
    <property type="entry name" value="ConA-like_dom_sf"/>
</dbReference>
<dbReference type="SUPFAM" id="SSF82109">
    <property type="entry name" value="MIR domain"/>
    <property type="match status" value="2"/>
</dbReference>
<dbReference type="OrthoDB" id="5588846at2759"/>
<dbReference type="Gene3D" id="2.60.120.200">
    <property type="match status" value="1"/>
</dbReference>
<proteinExistence type="predicted"/>
<keyword evidence="5" id="KW-0808">Transferase</keyword>
<sequence length="373" mass="42653">MIKFAVKEWAELISDPISMKEQDQRVFRHADLPTVKDKLSITLRLKIHKHFPDWTTVFHKGTDSEIRTPILQLTPNKSLLHPRFTGNWNINAGIYSSDDGLSLDRWYHISYTLSDPEKRLDIYLDGEWVGFYCIEKVKTQKVVFNDGPLYIGRTHSHRGFNGEISNVRYFNWRLSPEEVMEDFFNESQKKPIVYGSKIALVHVSTGKYLSTKRIQYDLGPQNKQYMVICSGKEIDLENDVWTVIGAYDKSINEGDPVSLNNIIGFKHQATECRLHSHDTNNGKVTPISKQQQVTICPGGGDDDDDWLIRRYNPTTSYDTGHLMNSDIIALFHVRTNKPALYSHAVLLGDGSQEVSCSGDGSESSNKWRIELIN</sequence>
<evidence type="ECO:0000259" key="3">
    <source>
        <dbReference type="PROSITE" id="PS50919"/>
    </source>
</evidence>
<protein>
    <submittedName>
        <fullName evidence="5">Glycosyltransferase family 39 protein</fullName>
    </submittedName>
</protein>
<dbReference type="Pfam" id="PF13385">
    <property type="entry name" value="Laminin_G_3"/>
    <property type="match status" value="1"/>
</dbReference>
<dbReference type="InterPro" id="IPR016093">
    <property type="entry name" value="MIR_motif"/>
</dbReference>
<feature type="domain" description="MIR" evidence="3">
    <location>
        <begin position="189"/>
        <end position="246"/>
    </location>
</feature>
<reference evidence="5" key="2">
    <citation type="submission" date="2019-10" db="EMBL/GenBank/DDBJ databases">
        <title>Conservation and host-specific expression of non-tandemly repeated heterogenous ribosome RNA gene in arbuscular mycorrhizal fungi.</title>
        <authorList>
            <person name="Maeda T."/>
            <person name="Kobayashi Y."/>
            <person name="Nakagawa T."/>
            <person name="Ezawa T."/>
            <person name="Yamaguchi K."/>
            <person name="Bino T."/>
            <person name="Nishimoto Y."/>
            <person name="Shigenobu S."/>
            <person name="Kawaguchi M."/>
        </authorList>
    </citation>
    <scope>NUCLEOTIDE SEQUENCE</scope>
    <source>
        <strain evidence="5">HR1</strain>
    </source>
</reference>
<dbReference type="Proteomes" id="UP000247702">
    <property type="component" value="Unassembled WGS sequence"/>
</dbReference>
<evidence type="ECO:0000313" key="5">
    <source>
        <dbReference type="EMBL" id="GES75982.1"/>
    </source>
</evidence>
<dbReference type="AlphaFoldDB" id="A0A2Z6RRC9"/>
<accession>A0A2Z6RRC9</accession>
<keyword evidence="2" id="KW-0677">Repeat</keyword>
<dbReference type="PROSITE" id="PS50919">
    <property type="entry name" value="MIR"/>
    <property type="match status" value="3"/>
</dbReference>
<reference evidence="4 6" key="1">
    <citation type="submission" date="2017-11" db="EMBL/GenBank/DDBJ databases">
        <title>The genome of Rhizophagus clarus HR1 reveals common genetic basis of auxotrophy among arbuscular mycorrhizal fungi.</title>
        <authorList>
            <person name="Kobayashi Y."/>
        </authorList>
    </citation>
    <scope>NUCLEOTIDE SEQUENCE [LARGE SCALE GENOMIC DNA]</scope>
    <source>
        <strain evidence="4 6">HR1</strain>
    </source>
</reference>
<name>A0A2Z6RRC9_9GLOM</name>
<dbReference type="Proteomes" id="UP000615446">
    <property type="component" value="Unassembled WGS sequence"/>
</dbReference>
<evidence type="ECO:0000313" key="6">
    <source>
        <dbReference type="Proteomes" id="UP000247702"/>
    </source>
</evidence>
<keyword evidence="6" id="KW-1185">Reference proteome</keyword>
<dbReference type="EMBL" id="BLAL01000018">
    <property type="protein sequence ID" value="GES75982.1"/>
    <property type="molecule type" value="Genomic_DNA"/>
</dbReference>
<feature type="domain" description="MIR" evidence="3">
    <location>
        <begin position="254"/>
        <end position="311"/>
    </location>
</feature>
<evidence type="ECO:0000256" key="2">
    <source>
        <dbReference type="ARBA" id="ARBA00022737"/>
    </source>
</evidence>
<dbReference type="CDD" id="cd23263">
    <property type="entry name" value="beta-trefoil_MIR"/>
    <property type="match status" value="1"/>
</dbReference>
<evidence type="ECO:0000313" key="4">
    <source>
        <dbReference type="EMBL" id="GBC05214.1"/>
    </source>
</evidence>